<dbReference type="PANTHER" id="PTHR43527">
    <property type="entry name" value="4-DIPHOSPHOCYTIDYL-2-C-METHYL-D-ERYTHRITOL KINASE, CHLOROPLASTIC"/>
    <property type="match status" value="1"/>
</dbReference>
<keyword evidence="1" id="KW-0808">Transferase</keyword>
<dbReference type="PANTHER" id="PTHR43527:SF2">
    <property type="entry name" value="4-DIPHOSPHOCYTIDYL-2-C-METHYL-D-ERYTHRITOL KINASE, CHLOROPLASTIC"/>
    <property type="match status" value="1"/>
</dbReference>
<protein>
    <submittedName>
        <fullName evidence="4">4-(Cytidine 5'-diphospho)-2-C-methyl-D-erythritol kinase</fullName>
    </submittedName>
</protein>
<dbReference type="InterPro" id="IPR013750">
    <property type="entry name" value="GHMP_kinase_C_dom"/>
</dbReference>
<evidence type="ECO:0000313" key="4">
    <source>
        <dbReference type="EMBL" id="HBK53038.1"/>
    </source>
</evidence>
<dbReference type="Gene3D" id="3.30.70.890">
    <property type="entry name" value="GHMP kinase, C-terminal domain"/>
    <property type="match status" value="1"/>
</dbReference>
<dbReference type="STRING" id="378794.GCA_001570625_00297"/>
<evidence type="ECO:0000313" key="5">
    <source>
        <dbReference type="Proteomes" id="UP000263273"/>
    </source>
</evidence>
<evidence type="ECO:0000259" key="3">
    <source>
        <dbReference type="Pfam" id="PF08544"/>
    </source>
</evidence>
<dbReference type="Proteomes" id="UP000263273">
    <property type="component" value="Unassembled WGS sequence"/>
</dbReference>
<proteinExistence type="predicted"/>
<sequence length="138" mass="15718">EILSNLPQRMIPYIILVKPHFQLSTAEVYRELDLTQVEEFPDNVAFLAAWEAYDIINIAGNMRNVLETVSIRKYPEIAAIKAELIRTGALNALMSGSGPSVMGIFMEEEQALKAREQFRTRYQEVFLLSSYVSTKSEE</sequence>
<dbReference type="InterPro" id="IPR036554">
    <property type="entry name" value="GHMP_kinase_C_sf"/>
</dbReference>
<keyword evidence="2" id="KW-0547">Nucleotide-binding</keyword>
<dbReference type="EMBL" id="DNZF01000082">
    <property type="protein sequence ID" value="HBK53038.1"/>
    <property type="molecule type" value="Genomic_DNA"/>
</dbReference>
<feature type="non-terminal residue" evidence="4">
    <location>
        <position position="138"/>
    </location>
</feature>
<reference evidence="4 5" key="1">
    <citation type="journal article" date="2018" name="Nat. Biotechnol.">
        <title>A standardized bacterial taxonomy based on genome phylogeny substantially revises the tree of life.</title>
        <authorList>
            <person name="Parks D.H."/>
            <person name="Chuvochina M."/>
            <person name="Waite D.W."/>
            <person name="Rinke C."/>
            <person name="Skarshewski A."/>
            <person name="Chaumeil P.A."/>
            <person name="Hugenholtz P."/>
        </authorList>
    </citation>
    <scope>NUCLEOTIDE SEQUENCE [LARGE SCALE GENOMIC DNA]</scope>
    <source>
        <strain evidence="4">UBA10948</strain>
    </source>
</reference>
<dbReference type="SUPFAM" id="SSF55060">
    <property type="entry name" value="GHMP Kinase, C-terminal domain"/>
    <property type="match status" value="1"/>
</dbReference>
<comment type="caution">
    <text evidence="4">The sequence shown here is derived from an EMBL/GenBank/DDBJ whole genome shotgun (WGS) entry which is preliminary data.</text>
</comment>
<name>A0A354YUJ4_9FIRM</name>
<accession>A0A354YUJ4</accession>
<dbReference type="Pfam" id="PF08544">
    <property type="entry name" value="GHMP_kinases_C"/>
    <property type="match status" value="1"/>
</dbReference>
<dbReference type="AlphaFoldDB" id="A0A354YUJ4"/>
<evidence type="ECO:0000256" key="2">
    <source>
        <dbReference type="ARBA" id="ARBA00022741"/>
    </source>
</evidence>
<gene>
    <name evidence="4" type="ORF">DDZ44_03755</name>
</gene>
<evidence type="ECO:0000256" key="1">
    <source>
        <dbReference type="ARBA" id="ARBA00022679"/>
    </source>
</evidence>
<keyword evidence="4" id="KW-0418">Kinase</keyword>
<feature type="non-terminal residue" evidence="4">
    <location>
        <position position="1"/>
    </location>
</feature>
<dbReference type="GO" id="GO:0000166">
    <property type="term" value="F:nucleotide binding"/>
    <property type="evidence" value="ECO:0007669"/>
    <property type="project" value="UniProtKB-KW"/>
</dbReference>
<organism evidence="4 5">
    <name type="scientific">Syntrophomonas wolfei</name>
    <dbReference type="NCBI Taxonomy" id="863"/>
    <lineage>
        <taxon>Bacteria</taxon>
        <taxon>Bacillati</taxon>
        <taxon>Bacillota</taxon>
        <taxon>Clostridia</taxon>
        <taxon>Eubacteriales</taxon>
        <taxon>Syntrophomonadaceae</taxon>
        <taxon>Syntrophomonas</taxon>
    </lineage>
</organism>
<dbReference type="GO" id="GO:0050515">
    <property type="term" value="F:4-(cytidine 5'-diphospho)-2-C-methyl-D-erythritol kinase activity"/>
    <property type="evidence" value="ECO:0007669"/>
    <property type="project" value="TreeGrafter"/>
</dbReference>
<feature type="domain" description="GHMP kinase C-terminal" evidence="3">
    <location>
        <begin position="60"/>
        <end position="122"/>
    </location>
</feature>